<dbReference type="Pfam" id="PF13778">
    <property type="entry name" value="DUF4174"/>
    <property type="match status" value="1"/>
</dbReference>
<evidence type="ECO:0000256" key="1">
    <source>
        <dbReference type="ARBA" id="ARBA00022729"/>
    </source>
</evidence>
<evidence type="ECO:0000259" key="3">
    <source>
        <dbReference type="Pfam" id="PF13778"/>
    </source>
</evidence>
<keyword evidence="1" id="KW-0732">Signal</keyword>
<proteinExistence type="predicted"/>
<comment type="caution">
    <text evidence="4">The sequence shown here is derived from an EMBL/GenBank/DDBJ whole genome shotgun (WGS) entry which is preliminary data.</text>
</comment>
<evidence type="ECO:0000256" key="2">
    <source>
        <dbReference type="SAM" id="MobiDB-lite"/>
    </source>
</evidence>
<dbReference type="InterPro" id="IPR025232">
    <property type="entry name" value="DUF4174"/>
</dbReference>
<keyword evidence="5" id="KW-1185">Reference proteome</keyword>
<gene>
    <name evidence="4" type="ORF">CAL65_06905</name>
</gene>
<sequence>MRSGRGFMSKRPAEVEQYQGLNRLLLIFAPANTHPAYVEAREWLRRARNELDEWDIRLVTVFSSGAVQLEGERAERADAAAFRRDFGAHREEFTAILLDVDGSERLRQHRAFDPQQMLDALRLSQTPQAATRQGRPAPHARR</sequence>
<evidence type="ECO:0000313" key="4">
    <source>
        <dbReference type="EMBL" id="RFA38059.1"/>
    </source>
</evidence>
<protein>
    <recommendedName>
        <fullName evidence="3">DUF4174 domain-containing protein</fullName>
    </recommendedName>
</protein>
<accession>A0A3E0X0B0</accession>
<evidence type="ECO:0000313" key="5">
    <source>
        <dbReference type="Proteomes" id="UP000256763"/>
    </source>
</evidence>
<dbReference type="Proteomes" id="UP000256763">
    <property type="component" value="Unassembled WGS sequence"/>
</dbReference>
<feature type="region of interest" description="Disordered" evidence="2">
    <location>
        <begin position="121"/>
        <end position="142"/>
    </location>
</feature>
<organism evidence="4 5">
    <name type="scientific">Alkalilimnicola ehrlichii</name>
    <dbReference type="NCBI Taxonomy" id="351052"/>
    <lineage>
        <taxon>Bacteria</taxon>
        <taxon>Pseudomonadati</taxon>
        <taxon>Pseudomonadota</taxon>
        <taxon>Gammaproteobacteria</taxon>
        <taxon>Chromatiales</taxon>
        <taxon>Ectothiorhodospiraceae</taxon>
        <taxon>Alkalilimnicola</taxon>
    </lineage>
</organism>
<dbReference type="OrthoDB" id="7362103at2"/>
<dbReference type="EMBL" id="NFZW01000005">
    <property type="protein sequence ID" value="RFA38059.1"/>
    <property type="molecule type" value="Genomic_DNA"/>
</dbReference>
<feature type="domain" description="DUF4174" evidence="3">
    <location>
        <begin position="16"/>
        <end position="119"/>
    </location>
</feature>
<name>A0A3E0X0B0_9GAMM</name>
<reference evidence="5" key="1">
    <citation type="submission" date="2017-05" db="EMBL/GenBank/DDBJ databases">
        <authorList>
            <person name="Sharma S."/>
            <person name="Sidhu C."/>
            <person name="Pinnaka A.K."/>
        </authorList>
    </citation>
    <scope>NUCLEOTIDE SEQUENCE [LARGE SCALE GENOMIC DNA]</scope>
    <source>
        <strain evidence="5">AK93</strain>
    </source>
</reference>
<dbReference type="AlphaFoldDB" id="A0A3E0X0B0"/>